<organism evidence="2 3">
    <name type="scientific">Ramlibacter humi</name>
    <dbReference type="NCBI Taxonomy" id="2530451"/>
    <lineage>
        <taxon>Bacteria</taxon>
        <taxon>Pseudomonadati</taxon>
        <taxon>Pseudomonadota</taxon>
        <taxon>Betaproteobacteria</taxon>
        <taxon>Burkholderiales</taxon>
        <taxon>Comamonadaceae</taxon>
        <taxon>Ramlibacter</taxon>
    </lineage>
</organism>
<dbReference type="RefSeq" id="WP_135251451.1">
    <property type="nucleotide sequence ID" value="NZ_SMLK01000009.1"/>
</dbReference>
<gene>
    <name evidence="2" type="ORF">EZ216_19420</name>
</gene>
<evidence type="ECO:0000313" key="3">
    <source>
        <dbReference type="Proteomes" id="UP000297839"/>
    </source>
</evidence>
<reference evidence="2 3" key="1">
    <citation type="submission" date="2019-03" db="EMBL/GenBank/DDBJ databases">
        <title>Ramlibacter sp. 18x22-1, whole genome shotgun sequence.</title>
        <authorList>
            <person name="Zhang X."/>
            <person name="Feng G."/>
            <person name="Zhu H."/>
        </authorList>
    </citation>
    <scope>NUCLEOTIDE SEQUENCE [LARGE SCALE GENOMIC DNA]</scope>
    <source>
        <strain evidence="2 3">18x22-1</strain>
    </source>
</reference>
<dbReference type="Gene3D" id="3.30.700.10">
    <property type="entry name" value="Glycoprotein, Type 4 Pilin"/>
    <property type="match status" value="1"/>
</dbReference>
<dbReference type="NCBIfam" id="TIGR02532">
    <property type="entry name" value="IV_pilin_GFxxxE"/>
    <property type="match status" value="1"/>
</dbReference>
<dbReference type="EMBL" id="SMLK01000009">
    <property type="protein sequence ID" value="TFY97036.1"/>
    <property type="molecule type" value="Genomic_DNA"/>
</dbReference>
<dbReference type="Proteomes" id="UP000297839">
    <property type="component" value="Unassembled WGS sequence"/>
</dbReference>
<keyword evidence="3" id="KW-1185">Reference proteome</keyword>
<dbReference type="InterPro" id="IPR012902">
    <property type="entry name" value="N_methyl_site"/>
</dbReference>
<sequence length="158" mass="17598">MHHFRETRSRRAVRGFTLIEVMITVVIIAILAAVAIPSYQDYIRRGQLNEGFGYLSEYRVKLEQYFQDFRNFGTTDGGDCANGTGAPSWNTFSPADAKYFKLTCKVVGEGYLLTATGIAGNVKNDVFTIDQDGHKQTTVFKGVSAVHDRCWLVKGAEC</sequence>
<feature type="transmembrane region" description="Helical" evidence="1">
    <location>
        <begin position="12"/>
        <end position="36"/>
    </location>
</feature>
<dbReference type="PROSITE" id="PS00409">
    <property type="entry name" value="PROKAR_NTER_METHYL"/>
    <property type="match status" value="1"/>
</dbReference>
<proteinExistence type="predicted"/>
<comment type="caution">
    <text evidence="2">The sequence shown here is derived from an EMBL/GenBank/DDBJ whole genome shotgun (WGS) entry which is preliminary data.</text>
</comment>
<dbReference type="InterPro" id="IPR045584">
    <property type="entry name" value="Pilin-like"/>
</dbReference>
<accession>A0A4Z0BCN3</accession>
<dbReference type="AlphaFoldDB" id="A0A4Z0BCN3"/>
<keyword evidence="1" id="KW-0812">Transmembrane</keyword>
<dbReference type="InterPro" id="IPR031982">
    <property type="entry name" value="PilE-like"/>
</dbReference>
<dbReference type="OrthoDB" id="8592370at2"/>
<evidence type="ECO:0000313" key="2">
    <source>
        <dbReference type="EMBL" id="TFY97036.1"/>
    </source>
</evidence>
<dbReference type="SUPFAM" id="SSF54523">
    <property type="entry name" value="Pili subunits"/>
    <property type="match status" value="1"/>
</dbReference>
<dbReference type="GO" id="GO:0043683">
    <property type="term" value="P:type IV pilus assembly"/>
    <property type="evidence" value="ECO:0007669"/>
    <property type="project" value="InterPro"/>
</dbReference>
<protein>
    <submittedName>
        <fullName evidence="2">Prepilin-type N-terminal cleavage/methylation domain-containing protein</fullName>
    </submittedName>
</protein>
<dbReference type="Pfam" id="PF07963">
    <property type="entry name" value="N_methyl"/>
    <property type="match status" value="1"/>
</dbReference>
<evidence type="ECO:0000256" key="1">
    <source>
        <dbReference type="SAM" id="Phobius"/>
    </source>
</evidence>
<keyword evidence="1" id="KW-0472">Membrane</keyword>
<keyword evidence="1" id="KW-1133">Transmembrane helix</keyword>
<dbReference type="Pfam" id="PF16732">
    <property type="entry name" value="ComP_DUS"/>
    <property type="match status" value="1"/>
</dbReference>
<name>A0A4Z0BCN3_9BURK</name>